<dbReference type="PROSITE" id="PS51257">
    <property type="entry name" value="PROKAR_LIPOPROTEIN"/>
    <property type="match status" value="1"/>
</dbReference>
<comment type="caution">
    <text evidence="1">The sequence shown here is derived from an EMBL/GenBank/DDBJ whole genome shotgun (WGS) entry which is preliminary data.</text>
</comment>
<dbReference type="RefSeq" id="WP_311948565.1">
    <property type="nucleotide sequence ID" value="NZ_JAVLVU010000001.1"/>
</dbReference>
<gene>
    <name evidence="1" type="ORF">QE417_001329</name>
</gene>
<organism evidence="1 2">
    <name type="scientific">Mucilaginibacter terrae</name>
    <dbReference type="NCBI Taxonomy" id="1955052"/>
    <lineage>
        <taxon>Bacteria</taxon>
        <taxon>Pseudomonadati</taxon>
        <taxon>Bacteroidota</taxon>
        <taxon>Sphingobacteriia</taxon>
        <taxon>Sphingobacteriales</taxon>
        <taxon>Sphingobacteriaceae</taxon>
        <taxon>Mucilaginibacter</taxon>
    </lineage>
</organism>
<dbReference type="Proteomes" id="UP001258315">
    <property type="component" value="Unassembled WGS sequence"/>
</dbReference>
<protein>
    <recommendedName>
        <fullName evidence="3">SH3 domain-containing protein</fullName>
    </recommendedName>
</protein>
<proteinExistence type="predicted"/>
<evidence type="ECO:0000313" key="2">
    <source>
        <dbReference type="Proteomes" id="UP001258315"/>
    </source>
</evidence>
<accession>A0ABU3GR46</accession>
<sequence>MRKTFYQTIIIVAVLSMLACSDRQNHNSSSVIESTSMPVDSVPLLYTIKKDDVVIRSGPGEKFPRLINEKATEALHETQYCTVDRSVKAEVLAKKANWTKIRIIEPEWLSDTHVGWIPDDVLVSVGEVDSITTITIDPKEYEVIVTDHRPAVQNFHVWLKRKRFDEDYVFAFTKAFRKKHCSMQCNVAVYDSRSIKSLVLVYPLNDREYLRLADHLISLSTFDAVEVRDWYPYQDFHYKELGGRNWKKNKAKY</sequence>
<name>A0ABU3GR46_9SPHI</name>
<reference evidence="2" key="1">
    <citation type="submission" date="2023-07" db="EMBL/GenBank/DDBJ databases">
        <title>Functional and genomic diversity of the sorghum phyllosphere microbiome.</title>
        <authorList>
            <person name="Shade A."/>
        </authorList>
    </citation>
    <scope>NUCLEOTIDE SEQUENCE [LARGE SCALE GENOMIC DNA]</scope>
    <source>
        <strain evidence="2">SORGH_AS_0422</strain>
    </source>
</reference>
<evidence type="ECO:0000313" key="1">
    <source>
        <dbReference type="EMBL" id="MDT3402257.1"/>
    </source>
</evidence>
<dbReference type="EMBL" id="JAVLVU010000001">
    <property type="protein sequence ID" value="MDT3402257.1"/>
    <property type="molecule type" value="Genomic_DNA"/>
</dbReference>
<keyword evidence="2" id="KW-1185">Reference proteome</keyword>
<evidence type="ECO:0008006" key="3">
    <source>
        <dbReference type="Google" id="ProtNLM"/>
    </source>
</evidence>